<name>A0AB39KSA6_9CAUL</name>
<proteinExistence type="predicted"/>
<gene>
    <name evidence="2" type="ORF">ABOZ73_16160</name>
</gene>
<feature type="transmembrane region" description="Helical" evidence="1">
    <location>
        <begin position="200"/>
        <end position="233"/>
    </location>
</feature>
<feature type="transmembrane region" description="Helical" evidence="1">
    <location>
        <begin position="68"/>
        <end position="87"/>
    </location>
</feature>
<keyword evidence="1" id="KW-0472">Membrane</keyword>
<evidence type="ECO:0008006" key="3">
    <source>
        <dbReference type="Google" id="ProtNLM"/>
    </source>
</evidence>
<feature type="transmembrane region" description="Helical" evidence="1">
    <location>
        <begin position="121"/>
        <end position="149"/>
    </location>
</feature>
<evidence type="ECO:0000256" key="1">
    <source>
        <dbReference type="SAM" id="Phobius"/>
    </source>
</evidence>
<dbReference type="AlphaFoldDB" id="A0AB39KSA6"/>
<feature type="transmembrane region" description="Helical" evidence="1">
    <location>
        <begin position="155"/>
        <end position="179"/>
    </location>
</feature>
<feature type="transmembrane region" description="Helical" evidence="1">
    <location>
        <begin position="24"/>
        <end position="48"/>
    </location>
</feature>
<accession>A0AB39KSA6</accession>
<feature type="transmembrane region" description="Helical" evidence="1">
    <location>
        <begin position="253"/>
        <end position="273"/>
    </location>
</feature>
<dbReference type="EMBL" id="CP158375">
    <property type="protein sequence ID" value="XDO96293.1"/>
    <property type="molecule type" value="Genomic_DNA"/>
</dbReference>
<dbReference type="RefSeq" id="WP_369059147.1">
    <property type="nucleotide sequence ID" value="NZ_CP158375.1"/>
</dbReference>
<reference evidence="2" key="1">
    <citation type="submission" date="2024-06" db="EMBL/GenBank/DDBJ databases">
        <title>Caulobacter inopinatus, sp. nov.</title>
        <authorList>
            <person name="Donachie S.P."/>
        </authorList>
    </citation>
    <scope>NUCLEOTIDE SEQUENCE</scope>
    <source>
        <strain evidence="2">73W</strain>
    </source>
</reference>
<keyword evidence="1" id="KW-1133">Transmembrane helix</keyword>
<organism evidence="2">
    <name type="scientific">Caulobacter sp. 73W</name>
    <dbReference type="NCBI Taxonomy" id="3161137"/>
    <lineage>
        <taxon>Bacteria</taxon>
        <taxon>Pseudomonadati</taxon>
        <taxon>Pseudomonadota</taxon>
        <taxon>Alphaproteobacteria</taxon>
        <taxon>Caulobacterales</taxon>
        <taxon>Caulobacteraceae</taxon>
        <taxon>Caulobacter</taxon>
    </lineage>
</organism>
<sequence>MSKFSSSDAAFEGFRLARHHPRAVLIWAGASFLTTIAVGLLTALLFSGSLARAGGDVDPANATLTLELVRDALISLLLGLAVISIYLNGVYRAVLRSDDFHEDRWGYLRVGREELRTACAVVVYGVLYVALTFVVSLAAGLLAVIGALIGAPQTLIYVLVGAAVVTVFLVCWVRLTFVLPMTFDKGKLSFRDSWRLSKGWFWPLLGMNVLTFALTAVVILTIFIVSMAVAAIVAGGNLREMLQSFNADTPTLASYLNPLTLTYLLLSASIGALQNALLYGPAAHAYRVISAVTAEREAAKAEA</sequence>
<keyword evidence="1" id="KW-0812">Transmembrane</keyword>
<evidence type="ECO:0000313" key="2">
    <source>
        <dbReference type="EMBL" id="XDO96293.1"/>
    </source>
</evidence>
<protein>
    <recommendedName>
        <fullName evidence="3">Glycerophosphoryl diester phosphodiesterase membrane domain-containing protein</fullName>
    </recommendedName>
</protein>